<proteinExistence type="predicted"/>
<dbReference type="AlphaFoldDB" id="A0A2T7PCS8"/>
<feature type="region of interest" description="Disordered" evidence="1">
    <location>
        <begin position="216"/>
        <end position="263"/>
    </location>
</feature>
<dbReference type="EMBL" id="PZQS01000004">
    <property type="protein sequence ID" value="PVD31221.1"/>
    <property type="molecule type" value="Genomic_DNA"/>
</dbReference>
<keyword evidence="3" id="KW-1185">Reference proteome</keyword>
<gene>
    <name evidence="2" type="ORF">C0Q70_06633</name>
</gene>
<evidence type="ECO:0000256" key="1">
    <source>
        <dbReference type="SAM" id="MobiDB-lite"/>
    </source>
</evidence>
<name>A0A2T7PCS8_POMCA</name>
<feature type="compositionally biased region" description="Pro residues" evidence="1">
    <location>
        <begin position="137"/>
        <end position="147"/>
    </location>
</feature>
<protein>
    <submittedName>
        <fullName evidence="2">Uncharacterized protein</fullName>
    </submittedName>
</protein>
<accession>A0A2T7PCS8</accession>
<organism evidence="2 3">
    <name type="scientific">Pomacea canaliculata</name>
    <name type="common">Golden apple snail</name>
    <dbReference type="NCBI Taxonomy" id="400727"/>
    <lineage>
        <taxon>Eukaryota</taxon>
        <taxon>Metazoa</taxon>
        <taxon>Spiralia</taxon>
        <taxon>Lophotrochozoa</taxon>
        <taxon>Mollusca</taxon>
        <taxon>Gastropoda</taxon>
        <taxon>Caenogastropoda</taxon>
        <taxon>Architaenioglossa</taxon>
        <taxon>Ampullarioidea</taxon>
        <taxon>Ampullariidae</taxon>
        <taxon>Pomacea</taxon>
    </lineage>
</organism>
<feature type="compositionally biased region" description="Basic and acidic residues" evidence="1">
    <location>
        <begin position="100"/>
        <end position="125"/>
    </location>
</feature>
<dbReference type="Proteomes" id="UP000245119">
    <property type="component" value="Linkage Group LG4"/>
</dbReference>
<feature type="region of interest" description="Disordered" evidence="1">
    <location>
        <begin position="100"/>
        <end position="153"/>
    </location>
</feature>
<feature type="compositionally biased region" description="Pro residues" evidence="1">
    <location>
        <begin position="247"/>
        <end position="257"/>
    </location>
</feature>
<comment type="caution">
    <text evidence="2">The sequence shown here is derived from an EMBL/GenBank/DDBJ whole genome shotgun (WGS) entry which is preliminary data.</text>
</comment>
<feature type="region of interest" description="Disordered" evidence="1">
    <location>
        <begin position="1"/>
        <end position="77"/>
    </location>
</feature>
<evidence type="ECO:0000313" key="3">
    <source>
        <dbReference type="Proteomes" id="UP000245119"/>
    </source>
</evidence>
<feature type="compositionally biased region" description="Basic and acidic residues" evidence="1">
    <location>
        <begin position="15"/>
        <end position="45"/>
    </location>
</feature>
<sequence length="405" mass="43773">MSGRHADQQTPGGEVRGEAKRSGGREVGGGRRRTESAGREEDERQRRARSTCGGDQPDKADGRDWTSVTTRPPKVQSGCSLALHRLGDKGHGCVTYEGESRGLVETERSQLRTVGETKVRGRQTERLPNTTKTETTPPAPAPPPPPAGRCVPAPTPGAWCDSAQPRVSKAALKATELPFMLLSVFLFHGELPPLKGRAGEDEEEEEEEADDWQLTYTFPHPLPHSPISPSLHLPSPHSFTPRHHPPPLHPPQLPSYPPQSIHGPTDFLRPQCPTVPSATQCPSAPMVPHMAPQSHPQFPQLPQPHSALSPTVPPTVPSAPTVPHSPTHSSLIPYSAPQPHPSPTVFHIPNSRGGGQWAAKRQSPDNGRPPRGVEMSIDYLPHRGARPRGLPSTHVRAASRTSKGP</sequence>
<evidence type="ECO:0000313" key="2">
    <source>
        <dbReference type="EMBL" id="PVD31221.1"/>
    </source>
</evidence>
<feature type="compositionally biased region" description="Low complexity" evidence="1">
    <location>
        <begin position="227"/>
        <end position="238"/>
    </location>
</feature>
<feature type="compositionally biased region" description="Low complexity" evidence="1">
    <location>
        <begin position="318"/>
        <end position="331"/>
    </location>
</feature>
<feature type="region of interest" description="Disordered" evidence="1">
    <location>
        <begin position="304"/>
        <end position="405"/>
    </location>
</feature>
<reference evidence="2 3" key="1">
    <citation type="submission" date="2018-04" db="EMBL/GenBank/DDBJ databases">
        <title>The genome of golden apple snail Pomacea canaliculata provides insight into stress tolerance and invasive adaptation.</title>
        <authorList>
            <person name="Liu C."/>
            <person name="Liu B."/>
            <person name="Ren Y."/>
            <person name="Zhang Y."/>
            <person name="Wang H."/>
            <person name="Li S."/>
            <person name="Jiang F."/>
            <person name="Yin L."/>
            <person name="Zhang G."/>
            <person name="Qian W."/>
            <person name="Fan W."/>
        </authorList>
    </citation>
    <scope>NUCLEOTIDE SEQUENCE [LARGE SCALE GENOMIC DNA]</scope>
    <source>
        <strain evidence="2">SZHN2017</strain>
        <tissue evidence="2">Muscle</tissue>
    </source>
</reference>
<dbReference type="PRINTS" id="PR01217">
    <property type="entry name" value="PRICHEXTENSN"/>
</dbReference>